<dbReference type="Pfam" id="PF13489">
    <property type="entry name" value="Methyltransf_23"/>
    <property type="match status" value="1"/>
</dbReference>
<dbReference type="AlphaFoldDB" id="N4VA03"/>
<dbReference type="GO" id="GO:0008168">
    <property type="term" value="F:methyltransferase activity"/>
    <property type="evidence" value="ECO:0007669"/>
    <property type="project" value="TreeGrafter"/>
</dbReference>
<dbReference type="STRING" id="1213857.N4VA03"/>
<dbReference type="PANTHER" id="PTHR43591">
    <property type="entry name" value="METHYLTRANSFERASE"/>
    <property type="match status" value="1"/>
</dbReference>
<gene>
    <name evidence="2" type="primary">LAE1-8</name>
    <name evidence="2" type="ORF">Cob_v010892</name>
</gene>
<reference evidence="3" key="2">
    <citation type="journal article" date="2019" name="Mol. Plant Microbe Interact.">
        <title>Genome sequence resources for four phytopathogenic fungi from the Colletotrichum orbiculare species complex.</title>
        <authorList>
            <person name="Gan P."/>
            <person name="Tsushima A."/>
            <person name="Narusaka M."/>
            <person name="Narusaka Y."/>
            <person name="Takano Y."/>
            <person name="Kubo Y."/>
            <person name="Shirasu K."/>
        </authorList>
    </citation>
    <scope>GENOME REANNOTATION</scope>
    <source>
        <strain evidence="3">104-T / ATCC 96160 / CBS 514.97 / LARS 414 / MAFF 240422</strain>
    </source>
</reference>
<dbReference type="Proteomes" id="UP000014480">
    <property type="component" value="Unassembled WGS sequence"/>
</dbReference>
<comment type="similarity">
    <text evidence="1">Belongs to the methyltransferase superfamily. LaeA methyltransferase family.</text>
</comment>
<dbReference type="InterPro" id="IPR029063">
    <property type="entry name" value="SAM-dependent_MTases_sf"/>
</dbReference>
<dbReference type="CDD" id="cd02440">
    <property type="entry name" value="AdoMet_MTases"/>
    <property type="match status" value="1"/>
</dbReference>
<keyword evidence="3" id="KW-1185">Reference proteome</keyword>
<accession>N4VA03</accession>
<dbReference type="SUPFAM" id="SSF53335">
    <property type="entry name" value="S-adenosyl-L-methionine-dependent methyltransferases"/>
    <property type="match status" value="1"/>
</dbReference>
<sequence>MAFINAAHHAMTSVAEDDYAAQDIHADDVSDPGYESANEPGADDFMSLSSSIRDFEFENSRRYHKYKEGQYNFPNDDWELEREDMKHAMVVHICDGKLHSAPLDNPQKILDVGTGTGIWAIDMGDEYPEASVVGIDLSPIQPDFIPSNVRFLVDDAEADWVYPDGNFDYVHLRNMAPSIRNWPALFAEAYRVLKPGGWIELQEMRWAYGCDDGTMRPDYAPVQMVSNIKEALARLDVDMYAAERYPEHAAAAGFVNGRHVVKKVPVGPWPKDPKMKKIGEYCRAVIHDGLHAITIGPFTRGLGWSPTKVDDFLVEVQRDLLDSSVHSYVYFHSLFTQKPYDD</sequence>
<evidence type="ECO:0000313" key="3">
    <source>
        <dbReference type="Proteomes" id="UP000014480"/>
    </source>
</evidence>
<name>N4VA03_COLOR</name>
<organism evidence="2 3">
    <name type="scientific">Colletotrichum orbiculare (strain 104-T / ATCC 96160 / CBS 514.97 / LARS 414 / MAFF 240422)</name>
    <name type="common">Cucumber anthracnose fungus</name>
    <name type="synonym">Colletotrichum lagenarium</name>
    <dbReference type="NCBI Taxonomy" id="1213857"/>
    <lineage>
        <taxon>Eukaryota</taxon>
        <taxon>Fungi</taxon>
        <taxon>Dikarya</taxon>
        <taxon>Ascomycota</taxon>
        <taxon>Pezizomycotina</taxon>
        <taxon>Sordariomycetes</taxon>
        <taxon>Hypocreomycetidae</taxon>
        <taxon>Glomerellales</taxon>
        <taxon>Glomerellaceae</taxon>
        <taxon>Colletotrichum</taxon>
        <taxon>Colletotrichum orbiculare species complex</taxon>
    </lineage>
</organism>
<evidence type="ECO:0000313" key="2">
    <source>
        <dbReference type="EMBL" id="TDZ16151.1"/>
    </source>
</evidence>
<dbReference type="Gene3D" id="3.40.50.150">
    <property type="entry name" value="Vaccinia Virus protein VP39"/>
    <property type="match status" value="1"/>
</dbReference>
<reference evidence="3" key="1">
    <citation type="journal article" date="2013" name="New Phytol.">
        <title>Comparative genomic and transcriptomic analyses reveal the hemibiotrophic stage shift of Colletotrichum fungi.</title>
        <authorList>
            <person name="Gan P."/>
            <person name="Ikeda K."/>
            <person name="Irieda H."/>
            <person name="Narusaka M."/>
            <person name="O'Connell R.J."/>
            <person name="Narusaka Y."/>
            <person name="Takano Y."/>
            <person name="Kubo Y."/>
            <person name="Shirasu K."/>
        </authorList>
    </citation>
    <scope>NUCLEOTIDE SEQUENCE [LARGE SCALE GENOMIC DNA]</scope>
    <source>
        <strain evidence="3">104-T / ATCC 96160 / CBS 514.97 / LARS 414 / MAFF 240422</strain>
    </source>
</reference>
<evidence type="ECO:0000256" key="1">
    <source>
        <dbReference type="ARBA" id="ARBA00038158"/>
    </source>
</evidence>
<dbReference type="eggNOG" id="ENOG502S6PS">
    <property type="taxonomic scope" value="Eukaryota"/>
</dbReference>
<protein>
    <submittedName>
        <fullName evidence="2">Secondary metabolism regulator LAE1</fullName>
    </submittedName>
</protein>
<dbReference type="OrthoDB" id="184880at2759"/>
<dbReference type="HOGENOM" id="CLU_010595_7_1_1"/>
<comment type="caution">
    <text evidence="2">The sequence shown here is derived from an EMBL/GenBank/DDBJ whole genome shotgun (WGS) entry which is preliminary data.</text>
</comment>
<proteinExistence type="inferred from homology"/>
<dbReference type="PANTHER" id="PTHR43591:SF24">
    <property type="entry name" value="2-METHOXY-6-POLYPRENYL-1,4-BENZOQUINOL METHYLASE, MITOCHONDRIAL"/>
    <property type="match status" value="1"/>
</dbReference>
<dbReference type="EMBL" id="AMCV02000036">
    <property type="protein sequence ID" value="TDZ16151.1"/>
    <property type="molecule type" value="Genomic_DNA"/>
</dbReference>